<dbReference type="Pfam" id="PF20174">
    <property type="entry name" value="DUF6540"/>
    <property type="match status" value="1"/>
</dbReference>
<dbReference type="InterPro" id="IPR046670">
    <property type="entry name" value="DUF6540"/>
</dbReference>
<evidence type="ECO:0000313" key="1">
    <source>
        <dbReference type="EMBL" id="KAE8329171.1"/>
    </source>
</evidence>
<accession>A0A5N6X7F8</accession>
<proteinExistence type="predicted"/>
<reference evidence="2" key="1">
    <citation type="submission" date="2019-04" db="EMBL/GenBank/DDBJ databases">
        <title>Friends and foes A comparative genomics studyof 23 Aspergillus species from section Flavi.</title>
        <authorList>
            <consortium name="DOE Joint Genome Institute"/>
            <person name="Kjaerbolling I."/>
            <person name="Vesth T."/>
            <person name="Frisvad J.C."/>
            <person name="Nybo J.L."/>
            <person name="Theobald S."/>
            <person name="Kildgaard S."/>
            <person name="Isbrandt T."/>
            <person name="Kuo A."/>
            <person name="Sato A."/>
            <person name="Lyhne E.K."/>
            <person name="Kogle M.E."/>
            <person name="Wiebenga A."/>
            <person name="Kun R.S."/>
            <person name="Lubbers R.J."/>
            <person name="Makela M.R."/>
            <person name="Barry K."/>
            <person name="Chovatia M."/>
            <person name="Clum A."/>
            <person name="Daum C."/>
            <person name="Haridas S."/>
            <person name="He G."/>
            <person name="LaButti K."/>
            <person name="Lipzen A."/>
            <person name="Mondo S."/>
            <person name="Riley R."/>
            <person name="Salamov A."/>
            <person name="Simmons B.A."/>
            <person name="Magnuson J.K."/>
            <person name="Henrissat B."/>
            <person name="Mortensen U.H."/>
            <person name="Larsen T.O."/>
            <person name="Devries R.P."/>
            <person name="Grigoriev I.V."/>
            <person name="Machida M."/>
            <person name="Baker S.E."/>
            <person name="Andersen M.R."/>
        </authorList>
    </citation>
    <scope>NUCLEOTIDE SEQUENCE [LARGE SCALE GENOMIC DNA]</scope>
    <source>
        <strain evidence="2">CBS 130017</strain>
    </source>
</reference>
<organism evidence="1 2">
    <name type="scientific">Aspergillus sergii</name>
    <dbReference type="NCBI Taxonomy" id="1034303"/>
    <lineage>
        <taxon>Eukaryota</taxon>
        <taxon>Fungi</taxon>
        <taxon>Dikarya</taxon>
        <taxon>Ascomycota</taxon>
        <taxon>Pezizomycotina</taxon>
        <taxon>Eurotiomycetes</taxon>
        <taxon>Eurotiomycetidae</taxon>
        <taxon>Eurotiales</taxon>
        <taxon>Aspergillaceae</taxon>
        <taxon>Aspergillus</taxon>
        <taxon>Aspergillus subgen. Circumdati</taxon>
    </lineage>
</organism>
<dbReference type="Proteomes" id="UP000325945">
    <property type="component" value="Unassembled WGS sequence"/>
</dbReference>
<protein>
    <submittedName>
        <fullName evidence="1">Uncharacterized protein</fullName>
    </submittedName>
</protein>
<gene>
    <name evidence="1" type="ORF">BDV39DRAFT_203433</name>
</gene>
<sequence>MWPIGEVDSAHIFDWPEGGCSIRTDPKGDLEIAAAQVLAPGVSRDFMAPVDDTTNRRCQEWTMEYVRYLVAKGYIGAEAIEIVQSKRDSPTHGIGLRQVAPQLGN</sequence>
<keyword evidence="2" id="KW-1185">Reference proteome</keyword>
<evidence type="ECO:0000313" key="2">
    <source>
        <dbReference type="Proteomes" id="UP000325945"/>
    </source>
</evidence>
<dbReference type="EMBL" id="ML741781">
    <property type="protein sequence ID" value="KAE8329171.1"/>
    <property type="molecule type" value="Genomic_DNA"/>
</dbReference>
<dbReference type="AlphaFoldDB" id="A0A5N6X7F8"/>
<name>A0A5N6X7F8_9EURO</name>